<feature type="region of interest" description="Disordered" evidence="1">
    <location>
        <begin position="58"/>
        <end position="83"/>
    </location>
</feature>
<feature type="compositionally biased region" description="Polar residues" evidence="1">
    <location>
        <begin position="360"/>
        <end position="373"/>
    </location>
</feature>
<dbReference type="OrthoDB" id="5310959at2759"/>
<protein>
    <submittedName>
        <fullName evidence="2">Uncharacterized protein</fullName>
    </submittedName>
</protein>
<reference evidence="3" key="1">
    <citation type="submission" date="2018-06" db="EMBL/GenBank/DDBJ databases">
        <authorList>
            <person name="Guldener U."/>
        </authorList>
    </citation>
    <scope>NUCLEOTIDE SEQUENCE [LARGE SCALE GENOMIC DNA]</scope>
    <source>
        <strain evidence="3">UTAD17</strain>
    </source>
</reference>
<feature type="compositionally biased region" description="Low complexity" evidence="1">
    <location>
        <begin position="374"/>
        <end position="392"/>
    </location>
</feature>
<dbReference type="EMBL" id="UFAJ01000327">
    <property type="protein sequence ID" value="SSD60328.1"/>
    <property type="molecule type" value="Genomic_DNA"/>
</dbReference>
<feature type="region of interest" description="Disordered" evidence="1">
    <location>
        <begin position="360"/>
        <end position="397"/>
    </location>
</feature>
<evidence type="ECO:0000313" key="2">
    <source>
        <dbReference type="EMBL" id="SSD60328.1"/>
    </source>
</evidence>
<keyword evidence="3" id="KW-1185">Reference proteome</keyword>
<dbReference type="VEuPathDB" id="FungiDB:SCODWIG_02089"/>
<accession>A0A376B6M5</accession>
<name>A0A376B6M5_9ASCO</name>
<feature type="compositionally biased region" description="Polar residues" evidence="1">
    <location>
        <begin position="462"/>
        <end position="473"/>
    </location>
</feature>
<gene>
    <name evidence="2" type="ORF">SCODWIG_02089</name>
</gene>
<dbReference type="AlphaFoldDB" id="A0A376B6M5"/>
<organism evidence="2 3">
    <name type="scientific">Saccharomycodes ludwigii</name>
    <dbReference type="NCBI Taxonomy" id="36035"/>
    <lineage>
        <taxon>Eukaryota</taxon>
        <taxon>Fungi</taxon>
        <taxon>Dikarya</taxon>
        <taxon>Ascomycota</taxon>
        <taxon>Saccharomycotina</taxon>
        <taxon>Saccharomycetes</taxon>
        <taxon>Saccharomycodales</taxon>
        <taxon>Saccharomycodaceae</taxon>
        <taxon>Saccharomycodes</taxon>
    </lineage>
</organism>
<dbReference type="Proteomes" id="UP000262825">
    <property type="component" value="Unassembled WGS sequence"/>
</dbReference>
<proteinExistence type="predicted"/>
<evidence type="ECO:0000256" key="1">
    <source>
        <dbReference type="SAM" id="MobiDB-lite"/>
    </source>
</evidence>
<evidence type="ECO:0000313" key="3">
    <source>
        <dbReference type="Proteomes" id="UP000262825"/>
    </source>
</evidence>
<sequence>MSTITVANTVDPDDEYRSQLSKIIQLFQDYNPGKITQQNITNICNILNLETFVDTLTEEHQEDETEMLKQQQQQQQPTQERETTAVIPTKNVIRLSIASKIIVIDIDFVINSENTSRFTNSVKDAKLVLASNFDNFNYFNPSNKETNKTSNIIYNSLKLYDNLVKFYQNLKFLTLLDKYSSTGIDDLNTNTTTTTTGNINGTTNTSSETNNAINFTSNSINNTGNTFTHTDGFDLFKYFTMLESYLRHCFEKFPNLEVVSNYNDLFGIYFMRKSQTPLLKLTFEEVNDSSSSDNIKPLLEFEHKHGEWYCPYPNKSISGICLVLQVLDENLMFTDNLIAKELLLPSSLSISHPEQVTDNDISLSNHGDTVNTHNNNNNNNNNNKNKNNNGNKVTSLTTATSGANDKYVEITFTSKFYKYKKFNISNENLNYLTDIVKWIYWYDTVLKPFISGELPKKGNVGISGTNSMKNSAVNHKGGRRPSTNVMQEEGIQQISLHDIIRDNVKAGNDGANMGIDNDIIMEDDELDNTNIDNNRKKILISEDYVFKDGYGSISFYDHTDDVHNDLIIWKEFMDKI</sequence>
<feature type="region of interest" description="Disordered" evidence="1">
    <location>
        <begin position="462"/>
        <end position="483"/>
    </location>
</feature>